<keyword evidence="2 6" id="KW-0479">Metal-binding</keyword>
<feature type="site" description="Interaction with DNA substrate" evidence="7">
    <location>
        <position position="246"/>
    </location>
</feature>
<evidence type="ECO:0000259" key="8">
    <source>
        <dbReference type="Pfam" id="PF03372"/>
    </source>
</evidence>
<dbReference type="SUPFAM" id="SSF56219">
    <property type="entry name" value="DNase I-like"/>
    <property type="match status" value="1"/>
</dbReference>
<dbReference type="PANTHER" id="PTHR22748:SF6">
    <property type="entry name" value="DNA-(APURINIC OR APYRIMIDINIC SITE) ENDONUCLEASE"/>
    <property type="match status" value="1"/>
</dbReference>
<feature type="site" description="Important for catalytic activity" evidence="7">
    <location>
        <position position="220"/>
    </location>
</feature>
<dbReference type="InterPro" id="IPR004808">
    <property type="entry name" value="AP_endonuc_1"/>
</dbReference>
<dbReference type="NCBIfam" id="TIGR00195">
    <property type="entry name" value="exoDNase_III"/>
    <property type="match status" value="1"/>
</dbReference>
<feature type="active site" evidence="5">
    <location>
        <position position="108"/>
    </location>
</feature>
<evidence type="ECO:0000313" key="10">
    <source>
        <dbReference type="Proteomes" id="UP000182761"/>
    </source>
</evidence>
<dbReference type="InterPro" id="IPR005135">
    <property type="entry name" value="Endo/exonuclease/phosphatase"/>
</dbReference>
<feature type="active site" description="Proton donor/acceptor" evidence="5">
    <location>
        <position position="147"/>
    </location>
</feature>
<dbReference type="GO" id="GO:0008311">
    <property type="term" value="F:double-stranded DNA 3'-5' DNA exonuclease activity"/>
    <property type="evidence" value="ECO:0007669"/>
    <property type="project" value="TreeGrafter"/>
</dbReference>
<sequence length="261" mass="30363">MKLLSYNVNGIRAALNKGFINWLKSADPDLLCLQEIKAQTDQFDISLFENLGYHSYWYPAEKKGYSGVAILSKNQPLSVKYGCDNQKYDQEGRVIQANFENFSVLSVYLPSATNTSRLGFKMEFCEYLLEYIKKLEKKFPNLIINGDINICHKAIDINDPIRNAKVSGFLPEEREWMDRFFDQCNLVDTLRVFNHEPNQYSWWTYRVKTARSNNKGWRIDYSLVTTPLLKHLQRAYILTQAVHSDHAPVGIDFDLNKIQNL</sequence>
<dbReference type="GO" id="GO:0046872">
    <property type="term" value="F:metal ion binding"/>
    <property type="evidence" value="ECO:0007669"/>
    <property type="project" value="UniProtKB-KW"/>
</dbReference>
<evidence type="ECO:0000313" key="9">
    <source>
        <dbReference type="EMBL" id="CVK16011.1"/>
    </source>
</evidence>
<reference evidence="9 10" key="1">
    <citation type="submission" date="2016-01" db="EMBL/GenBank/DDBJ databases">
        <authorList>
            <person name="McClelland M."/>
            <person name="Jain A."/>
            <person name="Saraogi P."/>
            <person name="Mendelson R."/>
            <person name="Westerman R."/>
            <person name="SanMiguel P."/>
            <person name="Csonka L."/>
        </authorList>
    </citation>
    <scope>NUCLEOTIDE SEQUENCE [LARGE SCALE GENOMIC DNA]</scope>
    <source>
        <strain evidence="9 10">R-53146</strain>
    </source>
</reference>
<dbReference type="OrthoDB" id="9803914at2"/>
<dbReference type="PROSITE" id="PS51435">
    <property type="entry name" value="AP_NUCLEASE_F1_4"/>
    <property type="match status" value="1"/>
</dbReference>
<dbReference type="Gene3D" id="3.60.10.10">
    <property type="entry name" value="Endonuclease/exonuclease/phosphatase"/>
    <property type="match status" value="1"/>
</dbReference>
<keyword evidence="4 6" id="KW-0460">Magnesium</keyword>
<dbReference type="Pfam" id="PF03372">
    <property type="entry name" value="Exo_endo_phos"/>
    <property type="match status" value="1"/>
</dbReference>
<feature type="binding site" evidence="6">
    <location>
        <position position="149"/>
    </location>
    <ligand>
        <name>Mg(2+)</name>
        <dbReference type="ChEBI" id="CHEBI:18420"/>
        <label>1</label>
    </ligand>
</feature>
<accession>A0A0X3ANS8</accession>
<evidence type="ECO:0000256" key="3">
    <source>
        <dbReference type="ARBA" id="ARBA00022801"/>
    </source>
</evidence>
<dbReference type="EMBL" id="FCOR01000004">
    <property type="protein sequence ID" value="CVK16011.1"/>
    <property type="molecule type" value="Genomic_DNA"/>
</dbReference>
<feature type="binding site" evidence="6">
    <location>
        <position position="246"/>
    </location>
    <ligand>
        <name>Mg(2+)</name>
        <dbReference type="ChEBI" id="CHEBI:18420"/>
        <label>1</label>
    </ligand>
</feature>
<feature type="binding site" evidence="6">
    <location>
        <position position="7"/>
    </location>
    <ligand>
        <name>Mg(2+)</name>
        <dbReference type="ChEBI" id="CHEBI:18420"/>
        <label>1</label>
    </ligand>
</feature>
<feature type="binding site" evidence="6">
    <location>
        <position position="147"/>
    </location>
    <ligand>
        <name>Mg(2+)</name>
        <dbReference type="ChEBI" id="CHEBI:18420"/>
        <label>1</label>
    </ligand>
</feature>
<evidence type="ECO:0000256" key="4">
    <source>
        <dbReference type="ARBA" id="ARBA00022842"/>
    </source>
</evidence>
<feature type="active site" description="Proton acceptor" evidence="5">
    <location>
        <position position="246"/>
    </location>
</feature>
<feature type="domain" description="Endonuclease/exonuclease/phosphatase" evidence="8">
    <location>
        <begin position="4"/>
        <end position="246"/>
    </location>
</feature>
<evidence type="ECO:0000256" key="1">
    <source>
        <dbReference type="ARBA" id="ARBA00007092"/>
    </source>
</evidence>
<comment type="similarity">
    <text evidence="1">Belongs to the DNA repair enzymes AP/ExoA family.</text>
</comment>
<dbReference type="GO" id="GO:0003906">
    <property type="term" value="F:DNA-(apurinic or apyrimidinic site) endonuclease activity"/>
    <property type="evidence" value="ECO:0007669"/>
    <property type="project" value="TreeGrafter"/>
</dbReference>
<keyword evidence="3" id="KW-0378">Hydrolase</keyword>
<dbReference type="Proteomes" id="UP000182761">
    <property type="component" value="Unassembled WGS sequence"/>
</dbReference>
<evidence type="ECO:0000256" key="2">
    <source>
        <dbReference type="ARBA" id="ARBA00022723"/>
    </source>
</evidence>
<feature type="binding site" evidence="6">
    <location>
        <position position="245"/>
    </location>
    <ligand>
        <name>Mg(2+)</name>
        <dbReference type="ChEBI" id="CHEBI:18420"/>
        <label>1</label>
    </ligand>
</feature>
<feature type="binding site" evidence="6">
    <location>
        <position position="35"/>
    </location>
    <ligand>
        <name>Mg(2+)</name>
        <dbReference type="ChEBI" id="CHEBI:18420"/>
        <label>1</label>
    </ligand>
</feature>
<evidence type="ECO:0000256" key="5">
    <source>
        <dbReference type="PIRSR" id="PIRSR604808-1"/>
    </source>
</evidence>
<comment type="cofactor">
    <cofactor evidence="6">
        <name>Mg(2+)</name>
        <dbReference type="ChEBI" id="CHEBI:18420"/>
    </cofactor>
    <cofactor evidence="6">
        <name>Mn(2+)</name>
        <dbReference type="ChEBI" id="CHEBI:29035"/>
    </cofactor>
    <text evidence="6">Probably binds two magnesium or manganese ions per subunit.</text>
</comment>
<dbReference type="GO" id="GO:0008081">
    <property type="term" value="F:phosphoric diester hydrolase activity"/>
    <property type="evidence" value="ECO:0007669"/>
    <property type="project" value="TreeGrafter"/>
</dbReference>
<dbReference type="InterPro" id="IPR036691">
    <property type="entry name" value="Endo/exonu/phosph_ase_sf"/>
</dbReference>
<dbReference type="CDD" id="cd10281">
    <property type="entry name" value="Nape_like_AP-endo"/>
    <property type="match status" value="1"/>
</dbReference>
<dbReference type="PANTHER" id="PTHR22748">
    <property type="entry name" value="AP ENDONUCLEASE"/>
    <property type="match status" value="1"/>
</dbReference>
<dbReference type="GO" id="GO:0006284">
    <property type="term" value="P:base-excision repair"/>
    <property type="evidence" value="ECO:0007669"/>
    <property type="project" value="TreeGrafter"/>
</dbReference>
<protein>
    <submittedName>
        <fullName evidence="9">Exodeoxyribonuclease-3</fullName>
    </submittedName>
</protein>
<organism evidence="9 10">
    <name type="scientific">Apibacter mensalis</name>
    <dbReference type="NCBI Taxonomy" id="1586267"/>
    <lineage>
        <taxon>Bacteria</taxon>
        <taxon>Pseudomonadati</taxon>
        <taxon>Bacteroidota</taxon>
        <taxon>Flavobacteriia</taxon>
        <taxon>Flavobacteriales</taxon>
        <taxon>Weeksellaceae</taxon>
        <taxon>Apibacter</taxon>
    </lineage>
</organism>
<dbReference type="PROSITE" id="PS00726">
    <property type="entry name" value="AP_NUCLEASE_F1_1"/>
    <property type="match status" value="1"/>
</dbReference>
<feature type="site" description="Transition state stabilizer" evidence="7">
    <location>
        <position position="149"/>
    </location>
</feature>
<dbReference type="RefSeq" id="WP_055425221.1">
    <property type="nucleotide sequence ID" value="NZ_FCOR01000004.1"/>
</dbReference>
<dbReference type="NCBIfam" id="TIGR00633">
    <property type="entry name" value="xth"/>
    <property type="match status" value="1"/>
</dbReference>
<dbReference type="STRING" id="1586267.GCA_001418685_00849"/>
<keyword evidence="10" id="KW-1185">Reference proteome</keyword>
<dbReference type="AlphaFoldDB" id="A0A0X3ANS8"/>
<evidence type="ECO:0000256" key="6">
    <source>
        <dbReference type="PIRSR" id="PIRSR604808-2"/>
    </source>
</evidence>
<gene>
    <name evidence="9" type="ORF">Ga0061079_104130</name>
</gene>
<name>A0A0X3ANS8_9FLAO</name>
<dbReference type="GO" id="GO:0003677">
    <property type="term" value="F:DNA binding"/>
    <property type="evidence" value="ECO:0007669"/>
    <property type="project" value="InterPro"/>
</dbReference>
<dbReference type="InterPro" id="IPR020847">
    <property type="entry name" value="AP_endonuclease_F1_BS"/>
</dbReference>
<proteinExistence type="inferred from homology"/>
<keyword evidence="6" id="KW-0464">Manganese</keyword>
<evidence type="ECO:0000256" key="7">
    <source>
        <dbReference type="PIRSR" id="PIRSR604808-3"/>
    </source>
</evidence>